<comment type="cofactor">
    <cofactor evidence="1 10">
        <name>pyridoxal 5'-phosphate</name>
        <dbReference type="ChEBI" id="CHEBI:597326"/>
    </cofactor>
</comment>
<evidence type="ECO:0000256" key="8">
    <source>
        <dbReference type="ARBA" id="ARBA00023014"/>
    </source>
</evidence>
<keyword evidence="7" id="KW-0408">Iron</keyword>
<evidence type="ECO:0000256" key="4">
    <source>
        <dbReference type="ARBA" id="ARBA00022679"/>
    </source>
</evidence>
<dbReference type="FunFam" id="3.40.640.10:FF:000084">
    <property type="entry name" value="IscS-like cysteine desulfurase"/>
    <property type="match status" value="1"/>
</dbReference>
<evidence type="ECO:0000256" key="2">
    <source>
        <dbReference type="ARBA" id="ARBA00006490"/>
    </source>
</evidence>
<evidence type="ECO:0000256" key="6">
    <source>
        <dbReference type="ARBA" id="ARBA00022898"/>
    </source>
</evidence>
<dbReference type="Gene3D" id="1.10.260.50">
    <property type="match status" value="1"/>
</dbReference>
<keyword evidence="4" id="KW-0808">Transferase</keyword>
<dbReference type="EMBL" id="MCHY01000008">
    <property type="protein sequence ID" value="RKD23937.1"/>
    <property type="molecule type" value="Genomic_DNA"/>
</dbReference>
<dbReference type="InterPro" id="IPR015422">
    <property type="entry name" value="PyrdxlP-dep_Trfase_small"/>
</dbReference>
<dbReference type="RefSeq" id="WP_425452734.1">
    <property type="nucleotide sequence ID" value="NZ_MCHY01000008.1"/>
</dbReference>
<dbReference type="Pfam" id="PF00266">
    <property type="entry name" value="Aminotran_5"/>
    <property type="match status" value="1"/>
</dbReference>
<dbReference type="InterPro" id="IPR000192">
    <property type="entry name" value="Aminotrans_V_dom"/>
</dbReference>
<reference evidence="12 13" key="1">
    <citation type="submission" date="2016-08" db="EMBL/GenBank/DDBJ databases">
        <title>Novel Firmicute Genomes.</title>
        <authorList>
            <person name="Poppleton D.I."/>
            <person name="Gribaldo S."/>
        </authorList>
    </citation>
    <scope>NUCLEOTIDE SEQUENCE [LARGE SCALE GENOMIC DNA]</scope>
    <source>
        <strain evidence="12 13">RAOx-1</strain>
    </source>
</reference>
<dbReference type="InterPro" id="IPR020578">
    <property type="entry name" value="Aminotrans_V_PyrdxlP_BS"/>
</dbReference>
<proteinExistence type="inferred from homology"/>
<dbReference type="InterPro" id="IPR015421">
    <property type="entry name" value="PyrdxlP-dep_Trfase_major"/>
</dbReference>
<dbReference type="InterPro" id="IPR016454">
    <property type="entry name" value="Cysteine_dSase"/>
</dbReference>
<evidence type="ECO:0000256" key="3">
    <source>
        <dbReference type="ARBA" id="ARBA00012239"/>
    </source>
</evidence>
<comment type="similarity">
    <text evidence="2">Belongs to the class-V pyridoxal-phosphate-dependent aminotransferase family. NifS/IscS subfamily.</text>
</comment>
<dbReference type="EC" id="2.8.1.7" evidence="3"/>
<dbReference type="GO" id="GO:0051536">
    <property type="term" value="F:iron-sulfur cluster binding"/>
    <property type="evidence" value="ECO:0007669"/>
    <property type="project" value="UniProtKB-KW"/>
</dbReference>
<dbReference type="Gene3D" id="3.40.640.10">
    <property type="entry name" value="Type I PLP-dependent aspartate aminotransferase-like (Major domain)"/>
    <property type="match status" value="1"/>
</dbReference>
<keyword evidence="13" id="KW-1185">Reference proteome</keyword>
<evidence type="ECO:0000256" key="10">
    <source>
        <dbReference type="RuleBase" id="RU004504"/>
    </source>
</evidence>
<dbReference type="PANTHER" id="PTHR11601:SF34">
    <property type="entry name" value="CYSTEINE DESULFURASE"/>
    <property type="match status" value="1"/>
</dbReference>
<evidence type="ECO:0000256" key="5">
    <source>
        <dbReference type="ARBA" id="ARBA00022723"/>
    </source>
</evidence>
<evidence type="ECO:0000313" key="12">
    <source>
        <dbReference type="EMBL" id="RKD23937.1"/>
    </source>
</evidence>
<organism evidence="12 13">
    <name type="scientific">Ammoniphilus oxalaticus</name>
    <dbReference type="NCBI Taxonomy" id="66863"/>
    <lineage>
        <taxon>Bacteria</taxon>
        <taxon>Bacillati</taxon>
        <taxon>Bacillota</taxon>
        <taxon>Bacilli</taxon>
        <taxon>Bacillales</taxon>
        <taxon>Paenibacillaceae</taxon>
        <taxon>Aneurinibacillus group</taxon>
        <taxon>Ammoniphilus</taxon>
    </lineage>
</organism>
<dbReference type="GO" id="GO:0046872">
    <property type="term" value="F:metal ion binding"/>
    <property type="evidence" value="ECO:0007669"/>
    <property type="project" value="UniProtKB-KW"/>
</dbReference>
<dbReference type="PANTHER" id="PTHR11601">
    <property type="entry name" value="CYSTEINE DESULFURYLASE FAMILY MEMBER"/>
    <property type="match status" value="1"/>
</dbReference>
<dbReference type="PROSITE" id="PS00595">
    <property type="entry name" value="AA_TRANSFER_CLASS_5"/>
    <property type="match status" value="1"/>
</dbReference>
<feature type="domain" description="Aminotransferase class V" evidence="11">
    <location>
        <begin position="3"/>
        <end position="361"/>
    </location>
</feature>
<keyword evidence="8" id="KW-0411">Iron-sulfur</keyword>
<protein>
    <recommendedName>
        <fullName evidence="3">cysteine desulfurase</fullName>
        <ecNumber evidence="3">2.8.1.7</ecNumber>
    </recommendedName>
</protein>
<keyword evidence="5" id="KW-0479">Metal-binding</keyword>
<keyword evidence="6" id="KW-0663">Pyridoxal phosphate</keyword>
<evidence type="ECO:0000313" key="13">
    <source>
        <dbReference type="Proteomes" id="UP000284219"/>
    </source>
</evidence>
<accession>A0A419SIZ5</accession>
<gene>
    <name evidence="12" type="ORF">BEP19_05800</name>
</gene>
<dbReference type="SUPFAM" id="SSF53383">
    <property type="entry name" value="PLP-dependent transferases"/>
    <property type="match status" value="1"/>
</dbReference>
<dbReference type="GO" id="GO:0031071">
    <property type="term" value="F:cysteine desulfurase activity"/>
    <property type="evidence" value="ECO:0007669"/>
    <property type="project" value="UniProtKB-EC"/>
</dbReference>
<evidence type="ECO:0000256" key="7">
    <source>
        <dbReference type="ARBA" id="ARBA00023004"/>
    </source>
</evidence>
<name>A0A419SIZ5_9BACL</name>
<dbReference type="InterPro" id="IPR015424">
    <property type="entry name" value="PyrdxlP-dep_Trfase"/>
</dbReference>
<evidence type="ECO:0000256" key="9">
    <source>
        <dbReference type="ARBA" id="ARBA00050776"/>
    </source>
</evidence>
<dbReference type="NCBIfam" id="NF002806">
    <property type="entry name" value="PRK02948.1"/>
    <property type="match status" value="1"/>
</dbReference>
<evidence type="ECO:0000256" key="1">
    <source>
        <dbReference type="ARBA" id="ARBA00001933"/>
    </source>
</evidence>
<comment type="catalytic activity">
    <reaction evidence="9">
        <text>(sulfur carrier)-H + L-cysteine = (sulfur carrier)-SH + L-alanine</text>
        <dbReference type="Rhea" id="RHEA:43892"/>
        <dbReference type="Rhea" id="RHEA-COMP:14737"/>
        <dbReference type="Rhea" id="RHEA-COMP:14739"/>
        <dbReference type="ChEBI" id="CHEBI:29917"/>
        <dbReference type="ChEBI" id="CHEBI:35235"/>
        <dbReference type="ChEBI" id="CHEBI:57972"/>
        <dbReference type="ChEBI" id="CHEBI:64428"/>
        <dbReference type="EC" id="2.8.1.7"/>
    </reaction>
</comment>
<dbReference type="AlphaFoldDB" id="A0A419SIZ5"/>
<dbReference type="Proteomes" id="UP000284219">
    <property type="component" value="Unassembled WGS sequence"/>
</dbReference>
<dbReference type="Gene3D" id="3.90.1150.10">
    <property type="entry name" value="Aspartate Aminotransferase, domain 1"/>
    <property type="match status" value="1"/>
</dbReference>
<dbReference type="PIRSF" id="PIRSF005572">
    <property type="entry name" value="NifS"/>
    <property type="match status" value="1"/>
</dbReference>
<sequence length="379" mass="41615">MGIYLDHAATTPVYPEVVDLMLPYLQQVYGNPSSTHRLGRQTKGEIERARTIVAHSFGATGRQLVFTSGGTEADNLALIGAAFANRERGNHIITTSVEHHAVLHTCQYLQEQGFEVTYLPVDETGRIRLEDLKAAIKETTILISMMYGNNEVGVLQPIAEVAELAKETGVLVHTDAVQAFGVEQIDVNTLPVDLLSVSGHKIGGPKGIGALYIRENVKFSAQLHGGAQERQRRAGTENVPGIVGFAKAVQLAQQSLTERREKYLAIRNVMLETWQLEGVEYEVNGHRQAFLPHVLNVSFPKVDTEIMLMNLDLEGVFCSSGSACSAGSLEVSHVLQAMRLSEDRLRSAVRFSFGWNNTIEEGRVAAQKTAAIIKRLTDR</sequence>
<evidence type="ECO:0000259" key="11">
    <source>
        <dbReference type="Pfam" id="PF00266"/>
    </source>
</evidence>
<comment type="caution">
    <text evidence="12">The sequence shown here is derived from an EMBL/GenBank/DDBJ whole genome shotgun (WGS) entry which is preliminary data.</text>
</comment>